<evidence type="ECO:0008006" key="5">
    <source>
        <dbReference type="Google" id="ProtNLM"/>
    </source>
</evidence>
<feature type="transmembrane region" description="Helical" evidence="2">
    <location>
        <begin position="77"/>
        <end position="96"/>
    </location>
</feature>
<evidence type="ECO:0000313" key="4">
    <source>
        <dbReference type="Proteomes" id="UP000596074"/>
    </source>
</evidence>
<evidence type="ECO:0000256" key="2">
    <source>
        <dbReference type="SAM" id="Phobius"/>
    </source>
</evidence>
<gene>
    <name evidence="3" type="ORF">GJQ55_04495</name>
</gene>
<sequence length="252" mass="28814">MKERERFIVTALVLLLLAFWLGFLFHRSPRFPGSAIGGVLGVSGAVLMLIPLAYLIVKRIKILNRWVTRFVSMRTLLTWHIYAGVLGPILVIFHSSHKFDSALGIALTVMTLIVVLSGFVGRYLLTRLSDTIREKKETLTQLEISYRQVAAELVGDPGHAAMLRSFTGLFTRWIANKLILRNQLGQESPPPMRALALVDAMAEIEYAVKMHQWFKSAFQWWLRFHITIAFVLYLLLALHVWAGIYFGLRWFT</sequence>
<evidence type="ECO:0000313" key="3">
    <source>
        <dbReference type="EMBL" id="QQD23782.1"/>
    </source>
</evidence>
<feature type="transmembrane region" description="Helical" evidence="2">
    <location>
        <begin position="220"/>
        <end position="246"/>
    </location>
</feature>
<keyword evidence="4" id="KW-1185">Reference proteome</keyword>
<evidence type="ECO:0000256" key="1">
    <source>
        <dbReference type="SAM" id="Coils"/>
    </source>
</evidence>
<feature type="coiled-coil region" evidence="1">
    <location>
        <begin position="125"/>
        <end position="152"/>
    </location>
</feature>
<proteinExistence type="predicted"/>
<feature type="transmembrane region" description="Helical" evidence="2">
    <location>
        <begin position="7"/>
        <end position="25"/>
    </location>
</feature>
<accession>A0A9X7UVG5</accession>
<keyword evidence="2" id="KW-0812">Transmembrane</keyword>
<keyword evidence="2" id="KW-1133">Transmembrane helix</keyword>
<feature type="transmembrane region" description="Helical" evidence="2">
    <location>
        <begin position="31"/>
        <end position="57"/>
    </location>
</feature>
<dbReference type="EMBL" id="CP046056">
    <property type="protein sequence ID" value="QQD23782.1"/>
    <property type="molecule type" value="Genomic_DNA"/>
</dbReference>
<protein>
    <recommendedName>
        <fullName evidence="5">Ferric reductase like transmembrane component</fullName>
    </recommendedName>
</protein>
<keyword evidence="2" id="KW-0472">Membrane</keyword>
<feature type="transmembrane region" description="Helical" evidence="2">
    <location>
        <begin position="102"/>
        <end position="125"/>
    </location>
</feature>
<dbReference type="RefSeq" id="WP_228346322.1">
    <property type="nucleotide sequence ID" value="NZ_CP046056.1"/>
</dbReference>
<dbReference type="AlphaFoldDB" id="A0A9X7UVG5"/>
<organism evidence="3 4">
    <name type="scientific">Venatoribacter cucullus</name>
    <dbReference type="NCBI Taxonomy" id="2661630"/>
    <lineage>
        <taxon>Bacteria</taxon>
        <taxon>Pseudomonadati</taxon>
        <taxon>Pseudomonadota</taxon>
        <taxon>Gammaproteobacteria</taxon>
        <taxon>Oceanospirillales</taxon>
        <taxon>Oceanospirillaceae</taxon>
        <taxon>Venatoribacter</taxon>
    </lineage>
</organism>
<keyword evidence="1" id="KW-0175">Coiled coil</keyword>
<name>A0A9X7UVG5_9GAMM</name>
<reference evidence="3 4" key="1">
    <citation type="submission" date="2019-11" db="EMBL/GenBank/DDBJ databases">
        <title>Venatorbacter sp. nov. a predator of Campylobacter and other Gram-negative bacteria.</title>
        <authorList>
            <person name="Saeedi A."/>
            <person name="Cummings N.J."/>
            <person name="Connerton I.F."/>
            <person name="Connerton P.L."/>
        </authorList>
    </citation>
    <scope>NUCLEOTIDE SEQUENCE [LARGE SCALE GENOMIC DNA]</scope>
    <source>
        <strain evidence="3">XL5</strain>
    </source>
</reference>
<dbReference type="Proteomes" id="UP000596074">
    <property type="component" value="Chromosome"/>
</dbReference>
<dbReference type="KEGG" id="vcw:GJQ55_04495"/>